<dbReference type="EMBL" id="JANPWB010000007">
    <property type="protein sequence ID" value="KAJ1169273.1"/>
    <property type="molecule type" value="Genomic_DNA"/>
</dbReference>
<evidence type="ECO:0000313" key="2">
    <source>
        <dbReference type="Proteomes" id="UP001066276"/>
    </source>
</evidence>
<reference evidence="1" key="1">
    <citation type="journal article" date="2022" name="bioRxiv">
        <title>Sequencing and chromosome-scale assembly of the giantPleurodeles waltlgenome.</title>
        <authorList>
            <person name="Brown T."/>
            <person name="Elewa A."/>
            <person name="Iarovenko S."/>
            <person name="Subramanian E."/>
            <person name="Araus A.J."/>
            <person name="Petzold A."/>
            <person name="Susuki M."/>
            <person name="Suzuki K.-i.T."/>
            <person name="Hayashi T."/>
            <person name="Toyoda A."/>
            <person name="Oliveira C."/>
            <person name="Osipova E."/>
            <person name="Leigh N.D."/>
            <person name="Simon A."/>
            <person name="Yun M.H."/>
        </authorList>
    </citation>
    <scope>NUCLEOTIDE SEQUENCE</scope>
    <source>
        <strain evidence="1">20211129_DDA</strain>
        <tissue evidence="1">Liver</tissue>
    </source>
</reference>
<name>A0AAV7SYR0_PLEWA</name>
<proteinExistence type="predicted"/>
<protein>
    <submittedName>
        <fullName evidence="1">Uncharacterized protein</fullName>
    </submittedName>
</protein>
<sequence>MGPLGGCCGSQRMEGRCWAVAGQGEPTVLRPTMVWAGYQDPVGQGCCRHCGPLLGVCVFGFVQCGGVLEIRVYFELGGVYRQWNTAVGRPPCGFAGRNGMGVFLLALRICFRMFIADLWCGGIVWVSDFRRIP</sequence>
<organism evidence="1 2">
    <name type="scientific">Pleurodeles waltl</name>
    <name type="common">Iberian ribbed newt</name>
    <dbReference type="NCBI Taxonomy" id="8319"/>
    <lineage>
        <taxon>Eukaryota</taxon>
        <taxon>Metazoa</taxon>
        <taxon>Chordata</taxon>
        <taxon>Craniata</taxon>
        <taxon>Vertebrata</taxon>
        <taxon>Euteleostomi</taxon>
        <taxon>Amphibia</taxon>
        <taxon>Batrachia</taxon>
        <taxon>Caudata</taxon>
        <taxon>Salamandroidea</taxon>
        <taxon>Salamandridae</taxon>
        <taxon>Pleurodelinae</taxon>
        <taxon>Pleurodeles</taxon>
    </lineage>
</organism>
<evidence type="ECO:0000313" key="1">
    <source>
        <dbReference type="EMBL" id="KAJ1169273.1"/>
    </source>
</evidence>
<accession>A0AAV7SYR0</accession>
<comment type="caution">
    <text evidence="1">The sequence shown here is derived from an EMBL/GenBank/DDBJ whole genome shotgun (WGS) entry which is preliminary data.</text>
</comment>
<keyword evidence="2" id="KW-1185">Reference proteome</keyword>
<dbReference type="AlphaFoldDB" id="A0AAV7SYR0"/>
<dbReference type="Proteomes" id="UP001066276">
    <property type="component" value="Chromosome 4_1"/>
</dbReference>
<gene>
    <name evidence="1" type="ORF">NDU88_001179</name>
</gene>